<organism evidence="1 2">
    <name type="scientific">Desulfonema magnum</name>
    <dbReference type="NCBI Taxonomy" id="45655"/>
    <lineage>
        <taxon>Bacteria</taxon>
        <taxon>Pseudomonadati</taxon>
        <taxon>Thermodesulfobacteriota</taxon>
        <taxon>Desulfobacteria</taxon>
        <taxon>Desulfobacterales</taxon>
        <taxon>Desulfococcaceae</taxon>
        <taxon>Desulfonema</taxon>
    </lineage>
</organism>
<dbReference type="AlphaFoldDB" id="A0A975GTR2"/>
<name>A0A975GTR2_9BACT</name>
<protein>
    <submittedName>
        <fullName evidence="1">Uncharacterized protein</fullName>
    </submittedName>
</protein>
<accession>A0A975GTR2</accession>
<evidence type="ECO:0000313" key="1">
    <source>
        <dbReference type="EMBL" id="QTA93375.1"/>
    </source>
</evidence>
<dbReference type="RefSeq" id="WP_207680345.1">
    <property type="nucleotide sequence ID" value="NZ_CP061800.1"/>
</dbReference>
<dbReference type="EMBL" id="CP061800">
    <property type="protein sequence ID" value="QTA93375.1"/>
    <property type="molecule type" value="Genomic_DNA"/>
</dbReference>
<sequence>MDAKKPLRSRCKKPLRSIFALRITGPLYESLQKTASLYFCTPDHRPSLRISAKNRFALFLHSGSQALFTNLCKKPLRSIFALRITGPLYESLQKTASLYFCTPDHRPSLRISAKNRFALFLHSGSQALFTNLCKKPLRSIFALRITGPLYESLQKNRFALFLHSGSQALFTNLCKKPLRSIFALRITGPLYGISAKNRFALFLHSGSQALFTNLCKKTASLYFCTPDHRPSLRISAKNRFALFLHSGSQALFTNLCKKPLRSIFALRITGPLYESLQKTASLYFCTPDHRPSLRVGVFIQPETVFI</sequence>
<reference evidence="1" key="1">
    <citation type="journal article" date="2021" name="Microb. Physiol.">
        <title>Proteogenomic Insights into the Physiology of Marine, Sulfate-Reducing, Filamentous Desulfonema limicola and Desulfonema magnum.</title>
        <authorList>
            <person name="Schnaars V."/>
            <person name="Wohlbrand L."/>
            <person name="Scheve S."/>
            <person name="Hinrichs C."/>
            <person name="Reinhardt R."/>
            <person name="Rabus R."/>
        </authorList>
    </citation>
    <scope>NUCLEOTIDE SEQUENCE</scope>
    <source>
        <strain evidence="1">4be13</strain>
    </source>
</reference>
<dbReference type="KEGG" id="dmm:dnm_094760"/>
<evidence type="ECO:0000313" key="2">
    <source>
        <dbReference type="Proteomes" id="UP000663722"/>
    </source>
</evidence>
<keyword evidence="2" id="KW-1185">Reference proteome</keyword>
<dbReference type="Proteomes" id="UP000663722">
    <property type="component" value="Chromosome"/>
</dbReference>
<gene>
    <name evidence="1" type="ORF">dnm_094760</name>
</gene>
<proteinExistence type="predicted"/>